<reference evidence="5" key="1">
    <citation type="submission" date="2021-01" db="EMBL/GenBank/DDBJ databases">
        <authorList>
            <consortium name="Genoscope - CEA"/>
            <person name="William W."/>
        </authorList>
    </citation>
    <scope>NUCLEOTIDE SEQUENCE</scope>
</reference>
<accession>A0A8S1QA41</accession>
<proteinExistence type="predicted"/>
<comment type="caution">
    <text evidence="5">The sequence shown here is derived from an EMBL/GenBank/DDBJ whole genome shotgun (WGS) entry which is preliminary data.</text>
</comment>
<protein>
    <recommendedName>
        <fullName evidence="4">Isopenicillin N synthase-like Fe(2+) 2OG dioxygenase domain-containing protein</fullName>
    </recommendedName>
</protein>
<dbReference type="GO" id="GO:0046872">
    <property type="term" value="F:metal ion binding"/>
    <property type="evidence" value="ECO:0007669"/>
    <property type="project" value="UniProtKB-KW"/>
</dbReference>
<name>A0A8S1QA41_PARPR</name>
<keyword evidence="2" id="KW-0560">Oxidoreductase</keyword>
<dbReference type="InterPro" id="IPR044861">
    <property type="entry name" value="IPNS-like_FE2OG_OXY"/>
</dbReference>
<dbReference type="Proteomes" id="UP000688137">
    <property type="component" value="Unassembled WGS sequence"/>
</dbReference>
<dbReference type="GO" id="GO:0016491">
    <property type="term" value="F:oxidoreductase activity"/>
    <property type="evidence" value="ECO:0007669"/>
    <property type="project" value="UniProtKB-KW"/>
</dbReference>
<dbReference type="Pfam" id="PF03171">
    <property type="entry name" value="2OG-FeII_Oxy"/>
    <property type="match status" value="1"/>
</dbReference>
<evidence type="ECO:0000256" key="2">
    <source>
        <dbReference type="ARBA" id="ARBA00023002"/>
    </source>
</evidence>
<dbReference type="PANTHER" id="PTHR10209:SF874">
    <property type="entry name" value="2-OXOGLUTARATE (2OG) AND FE(II)-DEPENDENT OXYGENASE SUPERFAMILY PROTEIN"/>
    <property type="match status" value="1"/>
</dbReference>
<evidence type="ECO:0000256" key="1">
    <source>
        <dbReference type="ARBA" id="ARBA00022723"/>
    </source>
</evidence>
<keyword evidence="3" id="KW-0408">Iron</keyword>
<gene>
    <name evidence="5" type="ORF">PPRIM_AZ9-3.1.T1520047</name>
</gene>
<dbReference type="AlphaFoldDB" id="A0A8S1QA41"/>
<keyword evidence="6" id="KW-1185">Reference proteome</keyword>
<evidence type="ECO:0000313" key="6">
    <source>
        <dbReference type="Proteomes" id="UP000688137"/>
    </source>
</evidence>
<evidence type="ECO:0000256" key="3">
    <source>
        <dbReference type="ARBA" id="ARBA00023004"/>
    </source>
</evidence>
<dbReference type="OMA" id="RIDWKAN"/>
<keyword evidence="1" id="KW-0479">Metal-binding</keyword>
<dbReference type="EMBL" id="CAJJDM010000157">
    <property type="protein sequence ID" value="CAD8112599.1"/>
    <property type="molecule type" value="Genomic_DNA"/>
</dbReference>
<sequence length="328" mass="39191">MRNISKYRFSSIIDLSNRVSNDQIHSQLKNYGYLLVKDKRIDWKANEEYFDLMEQYFEKRALQLEQSGKVDDCFPQYKYQIGLGYENIGKPNYDKESLKLMIDQPILIDRDPKWKYFWPYRYDGQYNPPQWVPKDFPNFERIMNKWQIQLLRTTELVLEILSLAFNEKQDFFYNNMNKATHLLSPIGCDLQKHQINTRFSGYHYDLNFITIHTKSRFPGLFVWLPNGKRVELRIPEQTVLLQPGKLFELMTGGVYKAGYHEAFLTEEAKRESIKQNKRWRVTSTLFAMLNDDTILQTMPYFKDLSNCNQAPISVKEQFQKELNKLSYV</sequence>
<evidence type="ECO:0000259" key="4">
    <source>
        <dbReference type="Pfam" id="PF03171"/>
    </source>
</evidence>
<evidence type="ECO:0000313" key="5">
    <source>
        <dbReference type="EMBL" id="CAD8112599.1"/>
    </source>
</evidence>
<dbReference type="PANTHER" id="PTHR10209">
    <property type="entry name" value="OXIDOREDUCTASE, 2OG-FE II OXYGENASE FAMILY PROTEIN"/>
    <property type="match status" value="1"/>
</dbReference>
<feature type="domain" description="Isopenicillin N synthase-like Fe(2+) 2OG dioxygenase" evidence="4">
    <location>
        <begin position="200"/>
        <end position="272"/>
    </location>
</feature>
<organism evidence="5 6">
    <name type="scientific">Paramecium primaurelia</name>
    <dbReference type="NCBI Taxonomy" id="5886"/>
    <lineage>
        <taxon>Eukaryota</taxon>
        <taxon>Sar</taxon>
        <taxon>Alveolata</taxon>
        <taxon>Ciliophora</taxon>
        <taxon>Intramacronucleata</taxon>
        <taxon>Oligohymenophorea</taxon>
        <taxon>Peniculida</taxon>
        <taxon>Parameciidae</taxon>
        <taxon>Paramecium</taxon>
    </lineage>
</organism>